<evidence type="ECO:0000256" key="3">
    <source>
        <dbReference type="ARBA" id="ARBA00013258"/>
    </source>
</evidence>
<dbReference type="GO" id="GO:0006633">
    <property type="term" value="P:fatty acid biosynthetic process"/>
    <property type="evidence" value="ECO:0007669"/>
    <property type="project" value="UniProtKB-KW"/>
</dbReference>
<dbReference type="EC" id="2.3.1.39" evidence="3"/>
<evidence type="ECO:0000256" key="11">
    <source>
        <dbReference type="ARBA" id="ARBA00061523"/>
    </source>
</evidence>
<evidence type="ECO:0000256" key="5">
    <source>
        <dbReference type="ARBA" id="ARBA00022679"/>
    </source>
</evidence>
<evidence type="ECO:0000256" key="10">
    <source>
        <dbReference type="ARBA" id="ARBA00023160"/>
    </source>
</evidence>
<sequence>MLLIKRFASSGSDDDKTGETKLPRRLVKRLEKQGVSEQDFLSRLNVRADSPSYYTSTDLDKSNASSHFVGSKDELEKLLKTMTTEPQFLSQTDSFPSDMAKMKEWQKQQASLRPSVSPSMTSVVLFPGQGSQFVGMGQKLIHFPGVKELFEEASAIVGYDLLKLCLQGPKSELDKTIHCQPAVMITSLAAIEKFREEHPQAIENCVATAGFSVGEFAALVFSGVLSFPDAVKVVKTRAEAMQKASECTSSGMLTVFLAHDSQLKEAIKMAKEYCVERRDIPEPVCTVANFLFPECKVIAGHEEAIEFIATNAKEFRLLRTKRLPVSGAFHTHLMQSAVQPLQRVMTNMQLAPPKIPVYSNVTSAPYHAKANYPHLLGQQLVRPVRWEQILHTIYGRPQGVEFPGTYEMGPGRQMGTLLRQVNAQAYKQYHSIDV</sequence>
<accession>A0AAV4HEY1</accession>
<keyword evidence="4" id="KW-0444">Lipid biosynthesis</keyword>
<keyword evidence="9" id="KW-0496">Mitochondrion</keyword>
<comment type="caution">
    <text evidence="14">The sequence shown here is derived from an EMBL/GenBank/DDBJ whole genome shotgun (WGS) entry which is preliminary data.</text>
</comment>
<comment type="similarity">
    <text evidence="11">Belongs to the type II malonyltransferase family.</text>
</comment>
<dbReference type="InterPro" id="IPR052760">
    <property type="entry name" value="Mitochondrial_malonyltrans"/>
</dbReference>
<dbReference type="GO" id="GO:0004314">
    <property type="term" value="F:[acyl-carrier-protein] S-malonyltransferase activity"/>
    <property type="evidence" value="ECO:0007669"/>
    <property type="project" value="UniProtKB-EC"/>
</dbReference>
<keyword evidence="5" id="KW-0808">Transferase</keyword>
<dbReference type="Gene3D" id="3.40.366.10">
    <property type="entry name" value="Malonyl-Coenzyme A Acyl Carrier Protein, domain 2"/>
    <property type="match status" value="1"/>
</dbReference>
<evidence type="ECO:0000256" key="7">
    <source>
        <dbReference type="ARBA" id="ARBA00022946"/>
    </source>
</evidence>
<feature type="domain" description="Malonyl-CoA:ACP transacylase (MAT)" evidence="13">
    <location>
        <begin position="125"/>
        <end position="421"/>
    </location>
</feature>
<dbReference type="InterPro" id="IPR016036">
    <property type="entry name" value="Malonyl_transacylase_ACP-bd"/>
</dbReference>
<dbReference type="FunFam" id="3.30.70.250:FF:000005">
    <property type="entry name" value="Malonyl-CoA-acyl carrier protein transacylase, mitochondrial"/>
    <property type="match status" value="1"/>
</dbReference>
<keyword evidence="6" id="KW-0276">Fatty acid metabolism</keyword>
<dbReference type="PANTHER" id="PTHR47170:SF2">
    <property type="entry name" value="MALONYL-COA:ACP TRANSACYLASE (MAT) DOMAIN-CONTAINING PROTEIN"/>
    <property type="match status" value="1"/>
</dbReference>
<dbReference type="AlphaFoldDB" id="A0AAV4HEY1"/>
<evidence type="ECO:0000256" key="6">
    <source>
        <dbReference type="ARBA" id="ARBA00022832"/>
    </source>
</evidence>
<evidence type="ECO:0000259" key="13">
    <source>
        <dbReference type="SMART" id="SM00827"/>
    </source>
</evidence>
<evidence type="ECO:0000313" key="15">
    <source>
        <dbReference type="Proteomes" id="UP000762676"/>
    </source>
</evidence>
<evidence type="ECO:0000256" key="2">
    <source>
        <dbReference type="ARBA" id="ARBA00005194"/>
    </source>
</evidence>
<evidence type="ECO:0000256" key="4">
    <source>
        <dbReference type="ARBA" id="ARBA00022516"/>
    </source>
</evidence>
<keyword evidence="10" id="KW-0275">Fatty acid biosynthesis</keyword>
<dbReference type="SMART" id="SM00827">
    <property type="entry name" value="PKS_AT"/>
    <property type="match status" value="1"/>
</dbReference>
<evidence type="ECO:0000256" key="1">
    <source>
        <dbReference type="ARBA" id="ARBA00004173"/>
    </source>
</evidence>
<name>A0AAV4HEY1_9GAST</name>
<dbReference type="InterPro" id="IPR016035">
    <property type="entry name" value="Acyl_Trfase/lysoPLipase"/>
</dbReference>
<evidence type="ECO:0000313" key="14">
    <source>
        <dbReference type="EMBL" id="GFR96742.1"/>
    </source>
</evidence>
<dbReference type="InterPro" id="IPR001227">
    <property type="entry name" value="Ac_transferase_dom_sf"/>
</dbReference>
<gene>
    <name evidence="14" type="ORF">ElyMa_002727800</name>
</gene>
<dbReference type="Gene3D" id="3.30.70.250">
    <property type="entry name" value="Malonyl-CoA ACP transacylase, ACP-binding"/>
    <property type="match status" value="1"/>
</dbReference>
<dbReference type="Pfam" id="PF00698">
    <property type="entry name" value="Acyl_transf_1"/>
    <property type="match status" value="1"/>
</dbReference>
<dbReference type="Proteomes" id="UP000762676">
    <property type="component" value="Unassembled WGS sequence"/>
</dbReference>
<reference evidence="14 15" key="1">
    <citation type="journal article" date="2021" name="Elife">
        <title>Chloroplast acquisition without the gene transfer in kleptoplastic sea slugs, Plakobranchus ocellatus.</title>
        <authorList>
            <person name="Maeda T."/>
            <person name="Takahashi S."/>
            <person name="Yoshida T."/>
            <person name="Shimamura S."/>
            <person name="Takaki Y."/>
            <person name="Nagai Y."/>
            <person name="Toyoda A."/>
            <person name="Suzuki Y."/>
            <person name="Arimoto A."/>
            <person name="Ishii H."/>
            <person name="Satoh N."/>
            <person name="Nishiyama T."/>
            <person name="Hasebe M."/>
            <person name="Maruyama T."/>
            <person name="Minagawa J."/>
            <person name="Obokata J."/>
            <person name="Shigenobu S."/>
        </authorList>
    </citation>
    <scope>NUCLEOTIDE SEQUENCE [LARGE SCALE GENOMIC DNA]</scope>
</reference>
<comment type="subcellular location">
    <subcellularLocation>
        <location evidence="1">Mitochondrion</location>
    </subcellularLocation>
</comment>
<dbReference type="InterPro" id="IPR014043">
    <property type="entry name" value="Acyl_transferase_dom"/>
</dbReference>
<proteinExistence type="inferred from homology"/>
<evidence type="ECO:0000256" key="9">
    <source>
        <dbReference type="ARBA" id="ARBA00023128"/>
    </source>
</evidence>
<evidence type="ECO:0000256" key="8">
    <source>
        <dbReference type="ARBA" id="ARBA00023098"/>
    </source>
</evidence>
<dbReference type="SUPFAM" id="SSF52151">
    <property type="entry name" value="FabD/lysophospholipase-like"/>
    <property type="match status" value="1"/>
</dbReference>
<dbReference type="GO" id="GO:0005739">
    <property type="term" value="C:mitochondrion"/>
    <property type="evidence" value="ECO:0007669"/>
    <property type="project" value="UniProtKB-SubCell"/>
</dbReference>
<comment type="pathway">
    <text evidence="2">Lipid metabolism; fatty acid biosynthesis.</text>
</comment>
<organism evidence="14 15">
    <name type="scientific">Elysia marginata</name>
    <dbReference type="NCBI Taxonomy" id="1093978"/>
    <lineage>
        <taxon>Eukaryota</taxon>
        <taxon>Metazoa</taxon>
        <taxon>Spiralia</taxon>
        <taxon>Lophotrochozoa</taxon>
        <taxon>Mollusca</taxon>
        <taxon>Gastropoda</taxon>
        <taxon>Heterobranchia</taxon>
        <taxon>Euthyneura</taxon>
        <taxon>Panpulmonata</taxon>
        <taxon>Sacoglossa</taxon>
        <taxon>Placobranchoidea</taxon>
        <taxon>Plakobranchidae</taxon>
        <taxon>Elysia</taxon>
    </lineage>
</organism>
<dbReference type="EMBL" id="BMAT01005601">
    <property type="protein sequence ID" value="GFR96742.1"/>
    <property type="molecule type" value="Genomic_DNA"/>
</dbReference>
<evidence type="ECO:0000256" key="12">
    <source>
        <dbReference type="ARBA" id="ARBA00077751"/>
    </source>
</evidence>
<keyword evidence="7" id="KW-0809">Transit peptide</keyword>
<keyword evidence="8" id="KW-0443">Lipid metabolism</keyword>
<keyword evidence="15" id="KW-1185">Reference proteome</keyword>
<dbReference type="SUPFAM" id="SSF55048">
    <property type="entry name" value="Probable ACP-binding domain of malonyl-CoA ACP transacylase"/>
    <property type="match status" value="1"/>
</dbReference>
<protein>
    <recommendedName>
        <fullName evidence="3">[acyl-carrier-protein] S-malonyltransferase</fullName>
        <ecNumber evidence="3">2.3.1.39</ecNumber>
    </recommendedName>
    <alternativeName>
        <fullName evidence="12">[Acyl-carrier-protein] malonyltransferase</fullName>
    </alternativeName>
</protein>
<dbReference type="PANTHER" id="PTHR47170">
    <property type="entry name" value="MALONYL-COA ACP TRANSACYLASE, ACP-BINDING"/>
    <property type="match status" value="1"/>
</dbReference>